<sequence length="44" mass="4989">VSLAGLLACREFLYRCDIELCGLVGINNFLRVQKENECAKWTQA</sequence>
<name>A0A381ZK32_9ZZZZ</name>
<feature type="non-terminal residue" evidence="1">
    <location>
        <position position="44"/>
    </location>
</feature>
<protein>
    <submittedName>
        <fullName evidence="1">Uncharacterized protein</fullName>
    </submittedName>
</protein>
<proteinExistence type="predicted"/>
<feature type="non-terminal residue" evidence="1">
    <location>
        <position position="1"/>
    </location>
</feature>
<reference evidence="1" key="1">
    <citation type="submission" date="2018-05" db="EMBL/GenBank/DDBJ databases">
        <authorList>
            <person name="Lanie J.A."/>
            <person name="Ng W.-L."/>
            <person name="Kazmierczak K.M."/>
            <person name="Andrzejewski T.M."/>
            <person name="Davidsen T.M."/>
            <person name="Wayne K.J."/>
            <person name="Tettelin H."/>
            <person name="Glass J.I."/>
            <person name="Rusch D."/>
            <person name="Podicherti R."/>
            <person name="Tsui H.-C.T."/>
            <person name="Winkler M.E."/>
        </authorList>
    </citation>
    <scope>NUCLEOTIDE SEQUENCE</scope>
</reference>
<evidence type="ECO:0000313" key="1">
    <source>
        <dbReference type="EMBL" id="SVA89097.1"/>
    </source>
</evidence>
<organism evidence="1">
    <name type="scientific">marine metagenome</name>
    <dbReference type="NCBI Taxonomy" id="408172"/>
    <lineage>
        <taxon>unclassified sequences</taxon>
        <taxon>metagenomes</taxon>
        <taxon>ecological metagenomes</taxon>
    </lineage>
</organism>
<accession>A0A381ZK32</accession>
<gene>
    <name evidence="1" type="ORF">METZ01_LOCUS141951</name>
</gene>
<dbReference type="EMBL" id="UINC01021477">
    <property type="protein sequence ID" value="SVA89097.1"/>
    <property type="molecule type" value="Genomic_DNA"/>
</dbReference>
<dbReference type="AlphaFoldDB" id="A0A381ZK32"/>